<evidence type="ECO:0000256" key="1">
    <source>
        <dbReference type="ARBA" id="ARBA00023286"/>
    </source>
</evidence>
<evidence type="ECO:0000256" key="3">
    <source>
        <dbReference type="SAM" id="MobiDB-lite"/>
    </source>
</evidence>
<evidence type="ECO:0000313" key="5">
    <source>
        <dbReference type="EMBL" id="KAK3218538.1"/>
    </source>
</evidence>
<keyword evidence="4" id="KW-0472">Membrane</keyword>
<keyword evidence="4" id="KW-1133">Transmembrane helix</keyword>
<evidence type="ECO:0000256" key="4">
    <source>
        <dbReference type="SAM" id="Phobius"/>
    </source>
</evidence>
<keyword evidence="1" id="KW-0813">Transport</keyword>
<keyword evidence="6" id="KW-1185">Reference proteome</keyword>
<gene>
    <name evidence="5" type="ORF">Dsin_012508</name>
</gene>
<dbReference type="AlphaFoldDB" id="A0AAE0AIP9"/>
<reference evidence="5" key="1">
    <citation type="journal article" date="2023" name="Plant J.">
        <title>Genome sequences and population genomics provide insights into the demographic history, inbreeding, and mutation load of two 'living fossil' tree species of Dipteronia.</title>
        <authorList>
            <person name="Feng Y."/>
            <person name="Comes H.P."/>
            <person name="Chen J."/>
            <person name="Zhu S."/>
            <person name="Lu R."/>
            <person name="Zhang X."/>
            <person name="Li P."/>
            <person name="Qiu J."/>
            <person name="Olsen K.M."/>
            <person name="Qiu Y."/>
        </authorList>
    </citation>
    <scope>NUCLEOTIDE SEQUENCE</scope>
    <source>
        <strain evidence="5">NBL</strain>
    </source>
</reference>
<organism evidence="5 6">
    <name type="scientific">Dipteronia sinensis</name>
    <dbReference type="NCBI Taxonomy" id="43782"/>
    <lineage>
        <taxon>Eukaryota</taxon>
        <taxon>Viridiplantae</taxon>
        <taxon>Streptophyta</taxon>
        <taxon>Embryophyta</taxon>
        <taxon>Tracheophyta</taxon>
        <taxon>Spermatophyta</taxon>
        <taxon>Magnoliopsida</taxon>
        <taxon>eudicotyledons</taxon>
        <taxon>Gunneridae</taxon>
        <taxon>Pentapetalae</taxon>
        <taxon>rosids</taxon>
        <taxon>malvids</taxon>
        <taxon>Sapindales</taxon>
        <taxon>Sapindaceae</taxon>
        <taxon>Hippocastanoideae</taxon>
        <taxon>Acereae</taxon>
        <taxon>Dipteronia</taxon>
    </lineage>
</organism>
<dbReference type="SUPFAM" id="SSF51206">
    <property type="entry name" value="cAMP-binding domain-like"/>
    <property type="match status" value="2"/>
</dbReference>
<dbReference type="EMBL" id="JANJYJ010000004">
    <property type="protein sequence ID" value="KAK3218538.1"/>
    <property type="molecule type" value="Genomic_DNA"/>
</dbReference>
<protein>
    <submittedName>
        <fullName evidence="5">Uncharacterized protein</fullName>
    </submittedName>
</protein>
<feature type="transmembrane region" description="Helical" evidence="4">
    <location>
        <begin position="183"/>
        <end position="207"/>
    </location>
</feature>
<proteinExistence type="predicted"/>
<feature type="transmembrane region" description="Helical" evidence="4">
    <location>
        <begin position="683"/>
        <end position="702"/>
    </location>
</feature>
<feature type="region of interest" description="Disordered" evidence="3">
    <location>
        <begin position="475"/>
        <end position="497"/>
    </location>
</feature>
<feature type="transmembrane region" description="Helical" evidence="4">
    <location>
        <begin position="644"/>
        <end position="663"/>
    </location>
</feature>
<keyword evidence="1" id="KW-1071">Ligand-gated ion channel</keyword>
<keyword evidence="2" id="KW-0407">Ion channel</keyword>
<dbReference type="GO" id="GO:0030552">
    <property type="term" value="F:cAMP binding"/>
    <property type="evidence" value="ECO:0007669"/>
    <property type="project" value="UniProtKB-KW"/>
</dbReference>
<dbReference type="Proteomes" id="UP001281410">
    <property type="component" value="Unassembled WGS sequence"/>
</dbReference>
<dbReference type="Gene3D" id="1.10.287.630">
    <property type="entry name" value="Helix hairpin bin"/>
    <property type="match status" value="2"/>
</dbReference>
<dbReference type="InterPro" id="IPR018490">
    <property type="entry name" value="cNMP-bd_dom_sf"/>
</dbReference>
<feature type="transmembrane region" description="Helical" evidence="4">
    <location>
        <begin position="603"/>
        <end position="624"/>
    </location>
</feature>
<name>A0AAE0AIP9_9ROSI</name>
<feature type="transmembrane region" description="Helical" evidence="4">
    <location>
        <begin position="17"/>
        <end position="38"/>
    </location>
</feature>
<evidence type="ECO:0000256" key="2">
    <source>
        <dbReference type="ARBA" id="ARBA00023303"/>
    </source>
</evidence>
<evidence type="ECO:0000313" key="6">
    <source>
        <dbReference type="Proteomes" id="UP001281410"/>
    </source>
</evidence>
<dbReference type="GO" id="GO:0016020">
    <property type="term" value="C:membrane"/>
    <property type="evidence" value="ECO:0007669"/>
    <property type="project" value="UniProtKB-SubCell"/>
</dbReference>
<feature type="transmembrane region" description="Helical" evidence="4">
    <location>
        <begin position="572"/>
        <end position="591"/>
    </location>
</feature>
<feature type="transmembrane region" description="Helical" evidence="4">
    <location>
        <begin position="805"/>
        <end position="829"/>
    </location>
</feature>
<dbReference type="SUPFAM" id="SSF81324">
    <property type="entry name" value="Voltage-gated potassium channels"/>
    <property type="match status" value="2"/>
</dbReference>
<dbReference type="GO" id="GO:0034220">
    <property type="term" value="P:monoatomic ion transmembrane transport"/>
    <property type="evidence" value="ECO:0007669"/>
    <property type="project" value="UniProtKB-KW"/>
</dbReference>
<keyword evidence="1" id="KW-0406">Ion transport</keyword>
<comment type="caution">
    <text evidence="5">The sequence shown here is derived from an EMBL/GenBank/DDBJ whole genome shotgun (WGS) entry which is preliminary data.</text>
</comment>
<sequence length="925" mass="107471">MRLTILPAYELRTGPNFYAADLFLLRYFLPVILFYIMFTRATRTWATLAKATKATWAKAAFNLLLYIHGGHVFGGLWYSSAIAKEIDCWKKACKHYASECPHDHDFFCNRNSRDYKFINEFCLTKTRNRTAYDFGIYHDALESGIVQMRNFPRKVLHCFPWGLQNLSGFGQNIQASTDAWENIFVISITIYGMVLFIFFIGNMQIYLQLQTNRTEMIRQKKQEIEQSKSFKKLPKDLQKQIKKCRLKKWKETEGGVEFGNLFSNLPDNLRRNIQRQLCLELLEKVSSLISPINIELHPINLRGGPYYTTDFHLLLVPNISVSYNPIFNKIDNDLTRTHKRFKFGVKDIFTSPLPNKPHSHSKKNVGRKFPHYQRAAPQILGHPVTPLHTERLCFCASLAYVLPNFHRGRTPSENMIKILTTHLTSRTSCIPGKASSGSMLISENLTMSHFVNLDEGKSGQLPRGHRNGKNTEVLGHIQRGTPNNSGVEVQGSSSSRESITRPFYDNIINAGKATLLHGKKILSKVWPSVNIFPLLWCANKISIDPFYFYNVVINYDKKCVEWENTFPTVDRYFNPICIFIICGSLVSLVRVGLLKKRLERTICFLLLLIDLGGSYFAYVSPWLIRLESAIWPIFGLHTGPNFYAANLFLLQYFLTVILLYIMFTRATRTWATLAKATWAKAAFNLLLYIHGGHVFGALWYAFAIAKEIDCWNKACKHYASECPRDHDFFCNRNSRDYKFINEFCPTKTRNTSAYDFGIYHDALESGIVEMRNFPRRVLHCFRWGLQNLSGFGQNIQTSTDAWENIFVISITIYGMVLFVFFIGNMQIYLQLQTNRLEMIRQKKQKIEQSKSFKKLPKDLQKQIKKCWLKKWKETEGGVEFGNLFSNLPDNLRRNIQRQLCLELLEKMETWNFFFGFYEDEEKMVW</sequence>
<keyword evidence="4" id="KW-0812">Transmembrane</keyword>
<dbReference type="PANTHER" id="PTHR45651">
    <property type="entry name" value="CYCLIC NUCLEOTIDE-GATED ION CHANNEL 15-RELATED-RELATED"/>
    <property type="match status" value="1"/>
</dbReference>
<feature type="compositionally biased region" description="Polar residues" evidence="3">
    <location>
        <begin position="480"/>
        <end position="497"/>
    </location>
</feature>
<dbReference type="PANTHER" id="PTHR45651:SF5">
    <property type="entry name" value="CYCLIC NUCLEOTIDE-GATED ION CHANNEL 1"/>
    <property type="match status" value="1"/>
</dbReference>
<accession>A0AAE0AIP9</accession>